<dbReference type="Gene3D" id="2.80.10.50">
    <property type="match status" value="1"/>
</dbReference>
<protein>
    <submittedName>
        <fullName evidence="1">Putative Fascin</fullName>
    </submittedName>
</protein>
<accession>A0A504YJE6</accession>
<comment type="caution">
    <text evidence="1">The sequence shown here is derived from an EMBL/GenBank/DDBJ whole genome shotgun (WGS) entry which is preliminary data.</text>
</comment>
<dbReference type="SUPFAM" id="SSF50405">
    <property type="entry name" value="Actin-crosslinking proteins"/>
    <property type="match status" value="1"/>
</dbReference>
<dbReference type="OrthoDB" id="10259868at2759"/>
<gene>
    <name evidence="1" type="ORF">FGIG_12456</name>
</gene>
<dbReference type="AlphaFoldDB" id="A0A504YJE6"/>
<proteinExistence type="predicted"/>
<evidence type="ECO:0000313" key="2">
    <source>
        <dbReference type="Proteomes" id="UP000316759"/>
    </source>
</evidence>
<dbReference type="InterPro" id="IPR008999">
    <property type="entry name" value="Actin-crosslinking"/>
</dbReference>
<keyword evidence="2" id="KW-1185">Reference proteome</keyword>
<reference evidence="1 2" key="1">
    <citation type="submission" date="2019-04" db="EMBL/GenBank/DDBJ databases">
        <title>Annotation for the trematode Fasciola gigantica.</title>
        <authorList>
            <person name="Choi Y.-J."/>
        </authorList>
    </citation>
    <scope>NUCLEOTIDE SEQUENCE [LARGE SCALE GENOMIC DNA]</scope>
    <source>
        <strain evidence="1">Uganda_cow_1</strain>
    </source>
</reference>
<dbReference type="STRING" id="46835.A0A504YJE6"/>
<evidence type="ECO:0000313" key="1">
    <source>
        <dbReference type="EMBL" id="TPP58388.1"/>
    </source>
</evidence>
<name>A0A504YJE6_FASGI</name>
<dbReference type="Proteomes" id="UP000316759">
    <property type="component" value="Unassembled WGS sequence"/>
</dbReference>
<organism evidence="1 2">
    <name type="scientific">Fasciola gigantica</name>
    <name type="common">Giant liver fluke</name>
    <dbReference type="NCBI Taxonomy" id="46835"/>
    <lineage>
        <taxon>Eukaryota</taxon>
        <taxon>Metazoa</taxon>
        <taxon>Spiralia</taxon>
        <taxon>Lophotrochozoa</taxon>
        <taxon>Platyhelminthes</taxon>
        <taxon>Trematoda</taxon>
        <taxon>Digenea</taxon>
        <taxon>Plagiorchiida</taxon>
        <taxon>Echinostomata</taxon>
        <taxon>Echinostomatoidea</taxon>
        <taxon>Fasciolidae</taxon>
        <taxon>Fasciola</taxon>
    </lineage>
</organism>
<sequence length="244" mass="26709">MAPGVYCLVTGHWCLRSRNGKLWRMAPSSGVQNTASDGDKDSLFEILTLTDDNNTGQGQVVLRSNTVDGGQSLSARKLGAISASGRAVSEVEQPASTDVFRLLLVNRPSVVFLSVLTGGFISRGKQTLLDCSNTNYEPFIMRQTKQNTYQFFARGPQSTYSIWTACSDGFVHLKSTKRTPEDDLEPTAVEPGSEFLLHFLGNGRILVRVASEAFPGLCLLKAEAKGEVKYDSVGEIFANYIWEI</sequence>
<dbReference type="EMBL" id="SUNJ01012063">
    <property type="protein sequence ID" value="TPP58388.1"/>
    <property type="molecule type" value="Genomic_DNA"/>
</dbReference>